<proteinExistence type="predicted"/>
<dbReference type="EMBL" id="JACFXV010000058">
    <property type="protein sequence ID" value="MBA5778206.1"/>
    <property type="molecule type" value="Genomic_DNA"/>
</dbReference>
<comment type="caution">
    <text evidence="2">The sequence shown here is derived from an EMBL/GenBank/DDBJ whole genome shotgun (WGS) entry which is preliminary data.</text>
</comment>
<dbReference type="InterPro" id="IPR006860">
    <property type="entry name" value="FecR"/>
</dbReference>
<sequence length="257" mass="27385">MGVTSAVNQSAEAERNGRVRTMRIKESVFYNERIRTDRIGLVQVLLVDGSTFTVGPDSDLVIDEFVYNPQSGAGKLVATFGKGVARFVGGRLSKEKGGVTINTRQGTVGIRGGMATFFEDGGQSVYSLLYGNQLSFQGQSGGNQLVYRSGFSVFAQGGQGTVGRTPADLTKRIVGLLSGQPGQNGGSSNKPKAGQFQAFSSLNSGLKPKYFSPIPKPVLHADPKRPLEGRFNLQDANNSFLLSTKTYGYQPYPGGGL</sequence>
<evidence type="ECO:0000259" key="1">
    <source>
        <dbReference type="Pfam" id="PF04773"/>
    </source>
</evidence>
<reference evidence="2 3" key="1">
    <citation type="submission" date="2020-07" db="EMBL/GenBank/DDBJ databases">
        <title>Stappia sp., F7233, whole genome shotgun sequencing project.</title>
        <authorList>
            <person name="Jiang S."/>
            <person name="Liu Z.W."/>
            <person name="Du Z.J."/>
        </authorList>
    </citation>
    <scope>NUCLEOTIDE SEQUENCE [LARGE SCALE GENOMIC DNA]</scope>
    <source>
        <strain evidence="2 3">F7233</strain>
    </source>
</reference>
<feature type="domain" description="FecR protein" evidence="1">
    <location>
        <begin position="33"/>
        <end position="131"/>
    </location>
</feature>
<accession>A0A839AGI7</accession>
<keyword evidence="3" id="KW-1185">Reference proteome</keyword>
<dbReference type="AlphaFoldDB" id="A0A839AGI7"/>
<protein>
    <submittedName>
        <fullName evidence="2">FecR domain-containing protein</fullName>
    </submittedName>
</protein>
<gene>
    <name evidence="2" type="ORF">H2509_13840</name>
</gene>
<dbReference type="Pfam" id="PF04773">
    <property type="entry name" value="FecR"/>
    <property type="match status" value="1"/>
</dbReference>
<evidence type="ECO:0000313" key="2">
    <source>
        <dbReference type="EMBL" id="MBA5778206.1"/>
    </source>
</evidence>
<name>A0A839AGI7_9HYPH</name>
<dbReference type="Proteomes" id="UP000541109">
    <property type="component" value="Unassembled WGS sequence"/>
</dbReference>
<dbReference type="RefSeq" id="WP_182166228.1">
    <property type="nucleotide sequence ID" value="NZ_JACFXV010000058.1"/>
</dbReference>
<evidence type="ECO:0000313" key="3">
    <source>
        <dbReference type="Proteomes" id="UP000541109"/>
    </source>
</evidence>
<organism evidence="2 3">
    <name type="scientific">Stappia albiluteola</name>
    <dbReference type="NCBI Taxonomy" id="2758565"/>
    <lineage>
        <taxon>Bacteria</taxon>
        <taxon>Pseudomonadati</taxon>
        <taxon>Pseudomonadota</taxon>
        <taxon>Alphaproteobacteria</taxon>
        <taxon>Hyphomicrobiales</taxon>
        <taxon>Stappiaceae</taxon>
        <taxon>Stappia</taxon>
    </lineage>
</organism>